<dbReference type="RefSeq" id="WP_022160458.1">
    <property type="nucleotide sequence ID" value="NZ_CABJFF010000015.1"/>
</dbReference>
<dbReference type="GO" id="GO:0003677">
    <property type="term" value="F:DNA binding"/>
    <property type="evidence" value="ECO:0007669"/>
    <property type="project" value="InterPro"/>
</dbReference>
<dbReference type="PANTHER" id="PTHR43133:SF46">
    <property type="entry name" value="RNA POLYMERASE SIGMA-70 FACTOR ECF SUBFAMILY"/>
    <property type="match status" value="1"/>
</dbReference>
<dbReference type="NCBIfam" id="TIGR02937">
    <property type="entry name" value="sigma70-ECF"/>
    <property type="match status" value="1"/>
</dbReference>
<sequence>MDLIAAVNKKDYKLFGAFFKENFPFLVMFADKYVNDMDMAADIAQEAFIQLWRFKGEFVSPEKVKGFLYTTARNLALNHIKHNQIVDEHLRLQEKDSVLFFRNQIIEEETYQLVHKAVEQLPKQSCKIIQLSLQGYSNQEIADQLNISINSVRTLKQSAYKKLRGILKEHFYLLPLMLKMNFF</sequence>
<dbReference type="InterPro" id="IPR013325">
    <property type="entry name" value="RNA_pol_sigma_r2"/>
</dbReference>
<comment type="similarity">
    <text evidence="1">Belongs to the sigma-70 factor family. ECF subfamily.</text>
</comment>
<keyword evidence="3" id="KW-0731">Sigma factor</keyword>
<evidence type="ECO:0000259" key="5">
    <source>
        <dbReference type="PROSITE" id="PS00622"/>
    </source>
</evidence>
<dbReference type="InterPro" id="IPR014284">
    <property type="entry name" value="RNA_pol_sigma-70_dom"/>
</dbReference>
<gene>
    <name evidence="6" type="ORF">DWW57_04925</name>
</gene>
<evidence type="ECO:0000256" key="4">
    <source>
        <dbReference type="ARBA" id="ARBA00023163"/>
    </source>
</evidence>
<dbReference type="PRINTS" id="PR00038">
    <property type="entry name" value="HTHLUXR"/>
</dbReference>
<dbReference type="GO" id="GO:0006352">
    <property type="term" value="P:DNA-templated transcription initiation"/>
    <property type="evidence" value="ECO:0007669"/>
    <property type="project" value="InterPro"/>
</dbReference>
<keyword evidence="4" id="KW-0804">Transcription</keyword>
<dbReference type="Pfam" id="PF04542">
    <property type="entry name" value="Sigma70_r2"/>
    <property type="match status" value="1"/>
</dbReference>
<reference evidence="6 7" key="1">
    <citation type="submission" date="2018-08" db="EMBL/GenBank/DDBJ databases">
        <title>A genome reference for cultivated species of the human gut microbiota.</title>
        <authorList>
            <person name="Zou Y."/>
            <person name="Xue W."/>
            <person name="Luo G."/>
        </authorList>
    </citation>
    <scope>NUCLEOTIDE SEQUENCE [LARGE SCALE GENOMIC DNA]</scope>
    <source>
        <strain evidence="6 7">AF16-14</strain>
    </source>
</reference>
<organism evidence="6 7">
    <name type="scientific">Odoribacter splanchnicus</name>
    <dbReference type="NCBI Taxonomy" id="28118"/>
    <lineage>
        <taxon>Bacteria</taxon>
        <taxon>Pseudomonadati</taxon>
        <taxon>Bacteroidota</taxon>
        <taxon>Bacteroidia</taxon>
        <taxon>Bacteroidales</taxon>
        <taxon>Odoribacteraceae</taxon>
        <taxon>Odoribacter</taxon>
    </lineage>
</organism>
<protein>
    <submittedName>
        <fullName evidence="6">Sigma-70 family RNA polymerase sigma factor</fullName>
    </submittedName>
</protein>
<dbReference type="InterPro" id="IPR013324">
    <property type="entry name" value="RNA_pol_sigma_r3/r4-like"/>
</dbReference>
<dbReference type="EMBL" id="QRYC01000004">
    <property type="protein sequence ID" value="RGU57838.1"/>
    <property type="molecule type" value="Genomic_DNA"/>
</dbReference>
<comment type="caution">
    <text evidence="6">The sequence shown here is derived from an EMBL/GenBank/DDBJ whole genome shotgun (WGS) entry which is preliminary data.</text>
</comment>
<dbReference type="GO" id="GO:0016987">
    <property type="term" value="F:sigma factor activity"/>
    <property type="evidence" value="ECO:0007669"/>
    <property type="project" value="UniProtKB-KW"/>
</dbReference>
<proteinExistence type="inferred from homology"/>
<accession>A0A412TVF4</accession>
<name>A0A412TVF4_9BACT</name>
<dbReference type="Gene3D" id="1.10.10.10">
    <property type="entry name" value="Winged helix-like DNA-binding domain superfamily/Winged helix DNA-binding domain"/>
    <property type="match status" value="1"/>
</dbReference>
<dbReference type="SUPFAM" id="SSF88946">
    <property type="entry name" value="Sigma2 domain of RNA polymerase sigma factors"/>
    <property type="match status" value="1"/>
</dbReference>
<dbReference type="Gene3D" id="1.10.1740.10">
    <property type="match status" value="1"/>
</dbReference>
<dbReference type="AlphaFoldDB" id="A0A412TVF4"/>
<dbReference type="Pfam" id="PF08281">
    <property type="entry name" value="Sigma70_r4_2"/>
    <property type="match status" value="1"/>
</dbReference>
<dbReference type="SUPFAM" id="SSF88659">
    <property type="entry name" value="Sigma3 and sigma4 domains of RNA polymerase sigma factors"/>
    <property type="match status" value="1"/>
</dbReference>
<dbReference type="InterPro" id="IPR036388">
    <property type="entry name" value="WH-like_DNA-bd_sf"/>
</dbReference>
<dbReference type="PROSITE" id="PS00622">
    <property type="entry name" value="HTH_LUXR_1"/>
    <property type="match status" value="1"/>
</dbReference>
<evidence type="ECO:0000256" key="3">
    <source>
        <dbReference type="ARBA" id="ARBA00023082"/>
    </source>
</evidence>
<evidence type="ECO:0000256" key="1">
    <source>
        <dbReference type="ARBA" id="ARBA00010641"/>
    </source>
</evidence>
<feature type="domain" description="HTH luxR-type" evidence="5">
    <location>
        <begin position="135"/>
        <end position="162"/>
    </location>
</feature>
<dbReference type="CDD" id="cd06171">
    <property type="entry name" value="Sigma70_r4"/>
    <property type="match status" value="1"/>
</dbReference>
<dbReference type="InterPro" id="IPR013249">
    <property type="entry name" value="RNA_pol_sigma70_r4_t2"/>
</dbReference>
<evidence type="ECO:0000313" key="6">
    <source>
        <dbReference type="EMBL" id="RGU57838.1"/>
    </source>
</evidence>
<dbReference type="InterPro" id="IPR039425">
    <property type="entry name" value="RNA_pol_sigma-70-like"/>
</dbReference>
<dbReference type="InterPro" id="IPR000792">
    <property type="entry name" value="Tscrpt_reg_LuxR_C"/>
</dbReference>
<dbReference type="Proteomes" id="UP000284243">
    <property type="component" value="Unassembled WGS sequence"/>
</dbReference>
<dbReference type="InterPro" id="IPR007627">
    <property type="entry name" value="RNA_pol_sigma70_r2"/>
</dbReference>
<evidence type="ECO:0000313" key="7">
    <source>
        <dbReference type="Proteomes" id="UP000284243"/>
    </source>
</evidence>
<dbReference type="SMART" id="SM00421">
    <property type="entry name" value="HTH_LUXR"/>
    <property type="match status" value="1"/>
</dbReference>
<keyword evidence="2" id="KW-0805">Transcription regulation</keyword>
<evidence type="ECO:0000256" key="2">
    <source>
        <dbReference type="ARBA" id="ARBA00023015"/>
    </source>
</evidence>
<dbReference type="PANTHER" id="PTHR43133">
    <property type="entry name" value="RNA POLYMERASE ECF-TYPE SIGMA FACTO"/>
    <property type="match status" value="1"/>
</dbReference>